<dbReference type="SUPFAM" id="SSF75005">
    <property type="entry name" value="Arabinanase/levansucrase/invertase"/>
    <property type="match status" value="1"/>
</dbReference>
<dbReference type="GO" id="GO:0004553">
    <property type="term" value="F:hydrolase activity, hydrolyzing O-glycosyl compounds"/>
    <property type="evidence" value="ECO:0007669"/>
    <property type="project" value="InterPro"/>
</dbReference>
<reference evidence="8" key="1">
    <citation type="submission" date="2020-10" db="EMBL/GenBank/DDBJ databases">
        <authorList>
            <person name="Gilroy R."/>
        </authorList>
    </citation>
    <scope>NUCLEOTIDE SEQUENCE</scope>
    <source>
        <strain evidence="8">CHK189-12415</strain>
    </source>
</reference>
<organism evidence="8 9">
    <name type="scientific">Candidatus Faecivivens stercoravium</name>
    <dbReference type="NCBI Taxonomy" id="2840803"/>
    <lineage>
        <taxon>Bacteria</taxon>
        <taxon>Bacillati</taxon>
        <taxon>Bacillota</taxon>
        <taxon>Clostridia</taxon>
        <taxon>Eubacteriales</taxon>
        <taxon>Oscillospiraceae</taxon>
        <taxon>Oscillospiraceae incertae sedis</taxon>
        <taxon>Candidatus Faecivivens</taxon>
    </lineage>
</organism>
<evidence type="ECO:0000256" key="1">
    <source>
        <dbReference type="ARBA" id="ARBA00009865"/>
    </source>
</evidence>
<dbReference type="Gene3D" id="2.115.10.20">
    <property type="entry name" value="Glycosyl hydrolase domain, family 43"/>
    <property type="match status" value="1"/>
</dbReference>
<dbReference type="PANTHER" id="PTHR43772">
    <property type="entry name" value="ENDO-1,4-BETA-XYLANASE"/>
    <property type="match status" value="1"/>
</dbReference>
<dbReference type="InterPro" id="IPR052176">
    <property type="entry name" value="Glycosyl_Hydrlase_43_Enz"/>
</dbReference>
<evidence type="ECO:0000256" key="2">
    <source>
        <dbReference type="ARBA" id="ARBA00022651"/>
    </source>
</evidence>
<reference evidence="8" key="2">
    <citation type="journal article" date="2021" name="PeerJ">
        <title>Extensive microbial diversity within the chicken gut microbiome revealed by metagenomics and culture.</title>
        <authorList>
            <person name="Gilroy R."/>
            <person name="Ravi A."/>
            <person name="Getino M."/>
            <person name="Pursley I."/>
            <person name="Horton D.L."/>
            <person name="Alikhan N.F."/>
            <person name="Baker D."/>
            <person name="Gharbi K."/>
            <person name="Hall N."/>
            <person name="Watson M."/>
            <person name="Adriaenssens E.M."/>
            <person name="Foster-Nyarko E."/>
            <person name="Jarju S."/>
            <person name="Secka A."/>
            <person name="Antonio M."/>
            <person name="Oren A."/>
            <person name="Chaudhuri R.R."/>
            <person name="La Ragione R."/>
            <person name="Hildebrand F."/>
            <person name="Pallen M.J."/>
        </authorList>
    </citation>
    <scope>NUCLEOTIDE SEQUENCE</scope>
    <source>
        <strain evidence="8">CHK189-12415</strain>
    </source>
</reference>
<dbReference type="Gene3D" id="2.60.120.260">
    <property type="entry name" value="Galactose-binding domain-like"/>
    <property type="match status" value="1"/>
</dbReference>
<evidence type="ECO:0000256" key="3">
    <source>
        <dbReference type="ARBA" id="ARBA00022801"/>
    </source>
</evidence>
<evidence type="ECO:0000256" key="5">
    <source>
        <dbReference type="ARBA" id="ARBA00023295"/>
    </source>
</evidence>
<dbReference type="GO" id="GO:0045493">
    <property type="term" value="P:xylan catabolic process"/>
    <property type="evidence" value="ECO:0007669"/>
    <property type="project" value="UniProtKB-KW"/>
</dbReference>
<feature type="site" description="Important for catalytic activity, responsible for pKa modulation of the active site Glu and correct orientation of both the proton donor and substrate" evidence="6">
    <location>
        <position position="143"/>
    </location>
</feature>
<proteinExistence type="inferred from homology"/>
<dbReference type="Proteomes" id="UP000824241">
    <property type="component" value="Unassembled WGS sequence"/>
</dbReference>
<dbReference type="PANTHER" id="PTHR43772:SF2">
    <property type="entry name" value="PUTATIVE (AFU_ORTHOLOGUE AFUA_2G04480)-RELATED"/>
    <property type="match status" value="1"/>
</dbReference>
<keyword evidence="2" id="KW-0624">Polysaccharide degradation</keyword>
<evidence type="ECO:0000313" key="8">
    <source>
        <dbReference type="EMBL" id="HIR60363.1"/>
    </source>
</evidence>
<evidence type="ECO:0000256" key="7">
    <source>
        <dbReference type="RuleBase" id="RU361187"/>
    </source>
</evidence>
<name>A0A9D1DWS6_9FIRM</name>
<sequence length="489" mass="54130">MKQAYNPYLPLYEYVPDGEPHLFEGRVYIYGSHDRAGGVKYCEGDYVTWSAPEDDLTDWRYEGVIYHRTDDPSNKEDKMQLWAPDVTRGPDGRYYLYYCYSFYPEIGVAVSDSPAGPFKFYGHVHYPESIRGGATLQEHMPFDPAVLTDSDGRVYLYYGFAPACEKEMKINPQIKERMQKLSIRMPEFGENGMVVELEPDMLTTKEEPRVCIPGGHHTAGTGFEGHGFFEASSIRKVGDKYYFVYSSHKSHELCYAVSDKPDSGYVYGGTIVSNGDIGLDGRETPVYTLGNNHGGMVEANGQWYIFYHRQTNGTEFSRQGCAEPIEIAPDGSIKQVEITSCGLNGGPLVGEGAYPAAIACHITSETTMSRIDYNDPVMKRQTRITAEETGAEHTEQYITGIEKGSKVGYKYFTFDGAKTLTLTVRGSFAGSAAISADEKGEKPLGGGALSVDSKDWTEVSFPIEVSGKSALYFSFDGEGSLDLKTVAFA</sequence>
<comment type="caution">
    <text evidence="8">The sequence shown here is derived from an EMBL/GenBank/DDBJ whole genome shotgun (WGS) entry which is preliminary data.</text>
</comment>
<dbReference type="InterPro" id="IPR006710">
    <property type="entry name" value="Glyco_hydro_43"/>
</dbReference>
<evidence type="ECO:0000256" key="4">
    <source>
        <dbReference type="ARBA" id="ARBA00023277"/>
    </source>
</evidence>
<dbReference type="AlphaFoldDB" id="A0A9D1DWS6"/>
<dbReference type="CDD" id="cd18620">
    <property type="entry name" value="GH43_XylA-like"/>
    <property type="match status" value="1"/>
</dbReference>
<evidence type="ECO:0000256" key="6">
    <source>
        <dbReference type="PIRSR" id="PIRSR606710-2"/>
    </source>
</evidence>
<keyword evidence="5 7" id="KW-0326">Glycosidase</keyword>
<accession>A0A9D1DWS6</accession>
<keyword evidence="2" id="KW-0858">Xylan degradation</keyword>
<dbReference type="InterPro" id="IPR023296">
    <property type="entry name" value="Glyco_hydro_beta-prop_sf"/>
</dbReference>
<dbReference type="Pfam" id="PF04616">
    <property type="entry name" value="Glyco_hydro_43"/>
    <property type="match status" value="1"/>
</dbReference>
<dbReference type="EMBL" id="DVHA01000073">
    <property type="protein sequence ID" value="HIR60363.1"/>
    <property type="molecule type" value="Genomic_DNA"/>
</dbReference>
<evidence type="ECO:0000313" key="9">
    <source>
        <dbReference type="Proteomes" id="UP000824241"/>
    </source>
</evidence>
<comment type="similarity">
    <text evidence="1 7">Belongs to the glycosyl hydrolase 43 family.</text>
</comment>
<keyword evidence="3 7" id="KW-0378">Hydrolase</keyword>
<protein>
    <submittedName>
        <fullName evidence="8">Family 43 glycosylhydrolase</fullName>
    </submittedName>
</protein>
<keyword evidence="4" id="KW-0119">Carbohydrate metabolism</keyword>
<gene>
    <name evidence="8" type="ORF">IAB37_02145</name>
</gene>